<evidence type="ECO:0000313" key="3">
    <source>
        <dbReference type="EMBL" id="CAE2295534.1"/>
    </source>
</evidence>
<dbReference type="Gene3D" id="2.60.120.620">
    <property type="entry name" value="q2cbj1_9rhob like domain"/>
    <property type="match status" value="1"/>
</dbReference>
<dbReference type="SMART" id="SM00248">
    <property type="entry name" value="ANK"/>
    <property type="match status" value="3"/>
</dbReference>
<dbReference type="Pfam" id="PF13637">
    <property type="entry name" value="Ank_4"/>
    <property type="match status" value="1"/>
</dbReference>
<evidence type="ECO:0000256" key="1">
    <source>
        <dbReference type="ARBA" id="ARBA00022896"/>
    </source>
</evidence>
<protein>
    <recommendedName>
        <fullName evidence="2">Fe2OG dioxygenase domain-containing protein</fullName>
    </recommendedName>
</protein>
<dbReference type="PROSITE" id="PS51471">
    <property type="entry name" value="FE2OG_OXY"/>
    <property type="match status" value="1"/>
</dbReference>
<dbReference type="GO" id="GO:0031418">
    <property type="term" value="F:L-ascorbic acid binding"/>
    <property type="evidence" value="ECO:0007669"/>
    <property type="project" value="UniProtKB-KW"/>
</dbReference>
<dbReference type="InterPro" id="IPR005123">
    <property type="entry name" value="Oxoglu/Fe-dep_dioxygenase_dom"/>
</dbReference>
<accession>A0A7S4KHU5</accession>
<sequence length="596" mass="67207">MENNNRSARCGELLRTGTEDDLKNYLLSLPEEERFLVVNQPFLLSSSSSSSSWLHPLHYVCVVGDEEKTSVLLEFGSDPKERSSDSFTALHYAAASGFGGCVQEILFNAVSPCFLDIELIEMETKDHCVYIGGIAVYLTGGQNIFHLASANSNVEFFEIFQQHFGKLQKIIESSPSPSSPVLQEKFEKFQKTVEILKEKKDFDGNTPIKVGVFGHCRSVFCYFETKNQNICDLSLEEIQKLKSESVRKRDQRFVENKKREEKKKREAIFTTFQPLNPLLFSLSHDAWVQTRRWRKKNGLKTEGDEGDKEAENVAEDQQAAEKLEKILFVPSILPLLHSIRSAYRSSLLPSAPPPPSTDWASLLSLSQTQHLTPGLFLFPLFFQPTTASRFVAELVNYESFSLPFVRPNSKIPYGMVLNSCYVFNDLLHFLQHEITLPLSWFFFSPSSPLHSALPSLSPPPKFWVPEKEKGEGCAGGAGGVSSLPSQYTFVKHYVFGKDTDPSTHFDPSVVTLNVCLGKEGFEGSKIYFHGLEGEREEGKSSPPSCPQRVPHPEECPDCVATITHKPGQLVLHRGKHVHGVYRLESGERWNMIMWVR</sequence>
<dbReference type="AlphaFoldDB" id="A0A7S4KHU5"/>
<organism evidence="3">
    <name type="scientific">Paramoeba aestuarina</name>
    <dbReference type="NCBI Taxonomy" id="180227"/>
    <lineage>
        <taxon>Eukaryota</taxon>
        <taxon>Amoebozoa</taxon>
        <taxon>Discosea</taxon>
        <taxon>Flabellinia</taxon>
        <taxon>Dactylopodida</taxon>
        <taxon>Paramoebidae</taxon>
        <taxon>Paramoeba</taxon>
    </lineage>
</organism>
<proteinExistence type="predicted"/>
<reference evidence="3" key="1">
    <citation type="submission" date="2021-01" db="EMBL/GenBank/DDBJ databases">
        <authorList>
            <person name="Corre E."/>
            <person name="Pelletier E."/>
            <person name="Niang G."/>
            <person name="Scheremetjew M."/>
            <person name="Finn R."/>
            <person name="Kale V."/>
            <person name="Holt S."/>
            <person name="Cochrane G."/>
            <person name="Meng A."/>
            <person name="Brown T."/>
            <person name="Cohen L."/>
        </authorList>
    </citation>
    <scope>NUCLEOTIDE SEQUENCE</scope>
    <source>
        <strain evidence="3">SoJaBio B1-5/56/2</strain>
    </source>
</reference>
<dbReference type="PANTHER" id="PTHR24014">
    <property type="entry name" value="2-OXOGLUTARATE AND IRON-DEPENDENT OXYGENASE DOMAIN-CONTAINING PROTEIN 2"/>
    <property type="match status" value="1"/>
</dbReference>
<name>A0A7S4KHU5_9EUKA</name>
<keyword evidence="1" id="KW-0847">Vitamin C</keyword>
<dbReference type="PANTHER" id="PTHR24014:SF4">
    <property type="entry name" value="2-OXOGLUTARATE AND IRON-DEPENDENT OXYGENASE DOMAIN-CONTAINING PROTEIN 2"/>
    <property type="match status" value="1"/>
</dbReference>
<gene>
    <name evidence="3" type="ORF">NAES01612_LOCUS7053</name>
</gene>
<feature type="domain" description="Fe2OG dioxygenase" evidence="2">
    <location>
        <begin position="484"/>
        <end position="596"/>
    </location>
</feature>
<dbReference type="InterPro" id="IPR002110">
    <property type="entry name" value="Ankyrin_rpt"/>
</dbReference>
<dbReference type="SUPFAM" id="SSF48403">
    <property type="entry name" value="Ankyrin repeat"/>
    <property type="match status" value="1"/>
</dbReference>
<dbReference type="Gene3D" id="1.25.40.20">
    <property type="entry name" value="Ankyrin repeat-containing domain"/>
    <property type="match status" value="1"/>
</dbReference>
<dbReference type="InterPro" id="IPR036770">
    <property type="entry name" value="Ankyrin_rpt-contain_sf"/>
</dbReference>
<dbReference type="EMBL" id="HBKR01010605">
    <property type="protein sequence ID" value="CAE2295534.1"/>
    <property type="molecule type" value="Transcribed_RNA"/>
</dbReference>
<evidence type="ECO:0000259" key="2">
    <source>
        <dbReference type="PROSITE" id="PS51471"/>
    </source>
</evidence>